<dbReference type="Proteomes" id="UP001529510">
    <property type="component" value="Unassembled WGS sequence"/>
</dbReference>
<feature type="non-terminal residue" evidence="2">
    <location>
        <position position="1"/>
    </location>
</feature>
<reference evidence="2 3" key="1">
    <citation type="submission" date="2024-05" db="EMBL/GenBank/DDBJ databases">
        <title>Genome sequencing and assembly of Indian major carp, Cirrhinus mrigala (Hamilton, 1822).</title>
        <authorList>
            <person name="Mohindra V."/>
            <person name="Chowdhury L.M."/>
            <person name="Lal K."/>
            <person name="Jena J.K."/>
        </authorList>
    </citation>
    <scope>NUCLEOTIDE SEQUENCE [LARGE SCALE GENOMIC DNA]</scope>
    <source>
        <strain evidence="2">CM1030</strain>
        <tissue evidence="2">Blood</tissue>
    </source>
</reference>
<dbReference type="AlphaFoldDB" id="A0ABD0MKZ7"/>
<keyword evidence="3" id="KW-1185">Reference proteome</keyword>
<comment type="caution">
    <text evidence="2">The sequence shown here is derived from an EMBL/GenBank/DDBJ whole genome shotgun (WGS) entry which is preliminary data.</text>
</comment>
<evidence type="ECO:0000313" key="3">
    <source>
        <dbReference type="Proteomes" id="UP001529510"/>
    </source>
</evidence>
<sequence length="78" mass="8126">TWLQLTRKIRSLIAVSQVQEGSRGVRLGTLIALMVGEGEDWKRVEIPALEAVTPAAAPPTAADPAPPLTATPAASALK</sequence>
<accession>A0ABD0MKZ7</accession>
<feature type="non-terminal residue" evidence="2">
    <location>
        <position position="78"/>
    </location>
</feature>
<evidence type="ECO:0000313" key="2">
    <source>
        <dbReference type="EMBL" id="KAL0150544.1"/>
    </source>
</evidence>
<feature type="region of interest" description="Disordered" evidence="1">
    <location>
        <begin position="55"/>
        <end position="78"/>
    </location>
</feature>
<evidence type="ECO:0000256" key="1">
    <source>
        <dbReference type="SAM" id="MobiDB-lite"/>
    </source>
</evidence>
<gene>
    <name evidence="2" type="ORF">M9458_054137</name>
</gene>
<protein>
    <submittedName>
        <fullName evidence="2">Uncharacterized protein</fullName>
    </submittedName>
</protein>
<organism evidence="2 3">
    <name type="scientific">Cirrhinus mrigala</name>
    <name type="common">Mrigala</name>
    <dbReference type="NCBI Taxonomy" id="683832"/>
    <lineage>
        <taxon>Eukaryota</taxon>
        <taxon>Metazoa</taxon>
        <taxon>Chordata</taxon>
        <taxon>Craniata</taxon>
        <taxon>Vertebrata</taxon>
        <taxon>Euteleostomi</taxon>
        <taxon>Actinopterygii</taxon>
        <taxon>Neopterygii</taxon>
        <taxon>Teleostei</taxon>
        <taxon>Ostariophysi</taxon>
        <taxon>Cypriniformes</taxon>
        <taxon>Cyprinidae</taxon>
        <taxon>Labeoninae</taxon>
        <taxon>Labeonini</taxon>
        <taxon>Cirrhinus</taxon>
    </lineage>
</organism>
<dbReference type="EMBL" id="JAMKFB020000292">
    <property type="protein sequence ID" value="KAL0150544.1"/>
    <property type="molecule type" value="Genomic_DNA"/>
</dbReference>
<proteinExistence type="predicted"/>
<name>A0ABD0MKZ7_CIRMR</name>